<evidence type="ECO:0000256" key="5">
    <source>
        <dbReference type="ARBA" id="ARBA00012121"/>
    </source>
</evidence>
<protein>
    <recommendedName>
        <fullName evidence="6 14">Adenylyl-sulfate kinase</fullName>
        <ecNumber evidence="5 14">2.7.1.25</ecNumber>
    </recommendedName>
    <alternativeName>
        <fullName evidence="12 14">APS kinase</fullName>
    </alternativeName>
    <alternativeName>
        <fullName evidence="13 14">ATP adenosine-5'-phosphosulfate 3'-phosphotransferase</fullName>
    </alternativeName>
    <alternativeName>
        <fullName evidence="11 14">Adenosine-5'-phosphosulfate kinase</fullName>
    </alternativeName>
</protein>
<evidence type="ECO:0000256" key="8">
    <source>
        <dbReference type="ARBA" id="ARBA00022741"/>
    </source>
</evidence>
<sequence>MNQVATNVRWHHATIGPEERARRLGQRGVVVWLTGLSGAGKSTIAARVDALLHARGHHSYILDGDNLRFGLCRDLGFSPEDRAENVRRLGEAARLLQDAGLIVLVAAISPYREDRARVRERLPPGGFLEVFVDAPLAVCESRDPKGLYRRARAGEIAGFSGIDAPYEPPEAPDLRLTLVPHAPGGAPSSAAASLAATPAGATATSTSPTIDVTADASDGASILRDRSVAAGATADDHAAAIVGLLAARGLLTPPAAT</sequence>
<comment type="pathway">
    <text evidence="3 14 15">Sulfur metabolism; hydrogen sulfide biosynthesis; sulfite from sulfate: step 2/3.</text>
</comment>
<dbReference type="Proteomes" id="UP001139031">
    <property type="component" value="Unassembled WGS sequence"/>
</dbReference>
<evidence type="ECO:0000256" key="14">
    <source>
        <dbReference type="HAMAP-Rule" id="MF_00065"/>
    </source>
</evidence>
<dbReference type="GO" id="GO:0004020">
    <property type="term" value="F:adenylylsulfate kinase activity"/>
    <property type="evidence" value="ECO:0007669"/>
    <property type="project" value="UniProtKB-EC"/>
</dbReference>
<dbReference type="HAMAP" id="MF_00065">
    <property type="entry name" value="Adenylyl_sulf_kinase"/>
    <property type="match status" value="1"/>
</dbReference>
<proteinExistence type="inferred from homology"/>
<feature type="binding site" evidence="14">
    <location>
        <begin position="35"/>
        <end position="42"/>
    </location>
    <ligand>
        <name>ATP</name>
        <dbReference type="ChEBI" id="CHEBI:30616"/>
    </ligand>
</feature>
<gene>
    <name evidence="14 17" type="primary">cysC</name>
    <name evidence="17" type="ORF">K7C98_29280</name>
</gene>
<evidence type="ECO:0000259" key="16">
    <source>
        <dbReference type="Pfam" id="PF01583"/>
    </source>
</evidence>
<dbReference type="EMBL" id="JAIRAU010000041">
    <property type="protein sequence ID" value="MBZ5713347.1"/>
    <property type="molecule type" value="Genomic_DNA"/>
</dbReference>
<evidence type="ECO:0000256" key="1">
    <source>
        <dbReference type="ARBA" id="ARBA00001823"/>
    </source>
</evidence>
<dbReference type="NCBIfam" id="NF003013">
    <property type="entry name" value="PRK03846.1"/>
    <property type="match status" value="1"/>
</dbReference>
<accession>A0ABS7TYK1</accession>
<evidence type="ECO:0000256" key="13">
    <source>
        <dbReference type="ARBA" id="ARBA00031464"/>
    </source>
</evidence>
<keyword evidence="14" id="KW-0597">Phosphoprotein</keyword>
<keyword evidence="18" id="KW-1185">Reference proteome</keyword>
<evidence type="ECO:0000313" key="17">
    <source>
        <dbReference type="EMBL" id="MBZ5713347.1"/>
    </source>
</evidence>
<dbReference type="PANTHER" id="PTHR11055:SF63">
    <property type="entry name" value="ADENYLYL-SULFATE KINASE 1, CHLOROPLASTIC"/>
    <property type="match status" value="1"/>
</dbReference>
<comment type="catalytic activity">
    <reaction evidence="1 14 15">
        <text>adenosine 5'-phosphosulfate + ATP = 3'-phosphoadenylyl sulfate + ADP + H(+)</text>
        <dbReference type="Rhea" id="RHEA:24152"/>
        <dbReference type="ChEBI" id="CHEBI:15378"/>
        <dbReference type="ChEBI" id="CHEBI:30616"/>
        <dbReference type="ChEBI" id="CHEBI:58243"/>
        <dbReference type="ChEBI" id="CHEBI:58339"/>
        <dbReference type="ChEBI" id="CHEBI:456216"/>
        <dbReference type="EC" id="2.7.1.25"/>
    </reaction>
</comment>
<evidence type="ECO:0000313" key="18">
    <source>
        <dbReference type="Proteomes" id="UP001139031"/>
    </source>
</evidence>
<comment type="caution">
    <text evidence="17">The sequence shown here is derived from an EMBL/GenBank/DDBJ whole genome shotgun (WGS) entry which is preliminary data.</text>
</comment>
<dbReference type="Gene3D" id="3.40.50.300">
    <property type="entry name" value="P-loop containing nucleotide triphosphate hydrolases"/>
    <property type="match status" value="1"/>
</dbReference>
<evidence type="ECO:0000256" key="11">
    <source>
        <dbReference type="ARBA" id="ARBA00029724"/>
    </source>
</evidence>
<evidence type="ECO:0000256" key="4">
    <source>
        <dbReference type="ARBA" id="ARBA00007008"/>
    </source>
</evidence>
<comment type="similarity">
    <text evidence="4 14 15">Belongs to the APS kinase family.</text>
</comment>
<keyword evidence="7 14" id="KW-0808">Transferase</keyword>
<organism evidence="17 18">
    <name type="scientific">Nannocystis pusilla</name>
    <dbReference type="NCBI Taxonomy" id="889268"/>
    <lineage>
        <taxon>Bacteria</taxon>
        <taxon>Pseudomonadati</taxon>
        <taxon>Myxococcota</taxon>
        <taxon>Polyangia</taxon>
        <taxon>Nannocystales</taxon>
        <taxon>Nannocystaceae</taxon>
        <taxon>Nannocystis</taxon>
    </lineage>
</organism>
<evidence type="ECO:0000256" key="9">
    <source>
        <dbReference type="ARBA" id="ARBA00022777"/>
    </source>
</evidence>
<dbReference type="PANTHER" id="PTHR11055">
    <property type="entry name" value="BIFUNCTIONAL 3'-PHOSPHOADENOSINE 5'-PHOSPHOSULFATE SYNTHASE"/>
    <property type="match status" value="1"/>
</dbReference>
<dbReference type="InterPro" id="IPR059117">
    <property type="entry name" value="APS_kinase_dom"/>
</dbReference>
<dbReference type="CDD" id="cd02027">
    <property type="entry name" value="APSK"/>
    <property type="match status" value="1"/>
</dbReference>
<name>A0ABS7TYK1_9BACT</name>
<reference evidence="17" key="1">
    <citation type="submission" date="2021-08" db="EMBL/GenBank/DDBJ databases">
        <authorList>
            <person name="Stevens D.C."/>
        </authorList>
    </citation>
    <scope>NUCLEOTIDE SEQUENCE</scope>
    <source>
        <strain evidence="17">DSM 53165</strain>
    </source>
</reference>
<dbReference type="RefSeq" id="WP_224195089.1">
    <property type="nucleotide sequence ID" value="NZ_JAIRAU010000041.1"/>
</dbReference>
<keyword evidence="8 14" id="KW-0547">Nucleotide-binding</keyword>
<comment type="function">
    <text evidence="2 14 15">Catalyzes the synthesis of activated sulfate.</text>
</comment>
<feature type="domain" description="APS kinase" evidence="16">
    <location>
        <begin position="27"/>
        <end position="176"/>
    </location>
</feature>
<dbReference type="NCBIfam" id="TIGR00455">
    <property type="entry name" value="apsK"/>
    <property type="match status" value="1"/>
</dbReference>
<evidence type="ECO:0000256" key="6">
    <source>
        <dbReference type="ARBA" id="ARBA00018163"/>
    </source>
</evidence>
<evidence type="ECO:0000256" key="3">
    <source>
        <dbReference type="ARBA" id="ARBA00004806"/>
    </source>
</evidence>
<evidence type="ECO:0000256" key="15">
    <source>
        <dbReference type="RuleBase" id="RU004347"/>
    </source>
</evidence>
<dbReference type="SUPFAM" id="SSF52540">
    <property type="entry name" value="P-loop containing nucleoside triphosphate hydrolases"/>
    <property type="match status" value="1"/>
</dbReference>
<evidence type="ECO:0000256" key="12">
    <source>
        <dbReference type="ARBA" id="ARBA00031393"/>
    </source>
</evidence>
<keyword evidence="9 14" id="KW-0418">Kinase</keyword>
<dbReference type="Pfam" id="PF01583">
    <property type="entry name" value="APS_kinase"/>
    <property type="match status" value="1"/>
</dbReference>
<dbReference type="InterPro" id="IPR027417">
    <property type="entry name" value="P-loop_NTPase"/>
</dbReference>
<evidence type="ECO:0000256" key="10">
    <source>
        <dbReference type="ARBA" id="ARBA00022840"/>
    </source>
</evidence>
<dbReference type="InterPro" id="IPR002891">
    <property type="entry name" value="APS"/>
</dbReference>
<keyword evidence="10 14" id="KW-0067">ATP-binding</keyword>
<feature type="active site" description="Phosphoserine intermediate" evidence="14">
    <location>
        <position position="109"/>
    </location>
</feature>
<dbReference type="EC" id="2.7.1.25" evidence="5 14"/>
<evidence type="ECO:0000256" key="7">
    <source>
        <dbReference type="ARBA" id="ARBA00022679"/>
    </source>
</evidence>
<evidence type="ECO:0000256" key="2">
    <source>
        <dbReference type="ARBA" id="ARBA00002632"/>
    </source>
</evidence>